<keyword evidence="3" id="KW-1185">Reference proteome</keyword>
<gene>
    <name evidence="2" type="ORF">L2W38_12520</name>
</gene>
<evidence type="ECO:0000313" key="2">
    <source>
        <dbReference type="EMBL" id="MCF4143633.1"/>
    </source>
</evidence>
<dbReference type="Pfam" id="PF11288">
    <property type="entry name" value="DUF3089"/>
    <property type="match status" value="1"/>
</dbReference>
<comment type="caution">
    <text evidence="2">The sequence shown here is derived from an EMBL/GenBank/DDBJ whole genome shotgun (WGS) entry which is preliminary data.</text>
</comment>
<dbReference type="InterPro" id="IPR021440">
    <property type="entry name" value="DUF3089"/>
</dbReference>
<dbReference type="RefSeq" id="WP_236100394.1">
    <property type="nucleotide sequence ID" value="NZ_JAKGUD010000021.1"/>
</dbReference>
<dbReference type="EMBL" id="JAKGUD010000021">
    <property type="protein sequence ID" value="MCF4143633.1"/>
    <property type="molecule type" value="Genomic_DNA"/>
</dbReference>
<dbReference type="Gene3D" id="3.40.50.1820">
    <property type="entry name" value="alpha/beta hydrolase"/>
    <property type="match status" value="1"/>
</dbReference>
<accession>A0ABS9ER17</accession>
<keyword evidence="1" id="KW-0732">Signal</keyword>
<dbReference type="InterPro" id="IPR029058">
    <property type="entry name" value="AB_hydrolase_fold"/>
</dbReference>
<evidence type="ECO:0000313" key="3">
    <source>
        <dbReference type="Proteomes" id="UP001200430"/>
    </source>
</evidence>
<sequence length="333" mass="37385">MKLTMILTLCLMGVFLMAVGASAEQISPDYKDDFAWVSKPDKPDKPVDVFYVYPTIYMDKEPSNMDISRKDLRSNAEGLLVAQAGVYSPYANLFAPFYRQQTAASQSMEPNNGGRDAFADPIFRVGYSDVERAFDHYVEHLNQGRPFILAGHSQGSMVIVELMRRRMADPKLQKRLVAAYIIGYTVKKSDLREYPQMRLAEGETDTGIIITYNTQGPDAEGSPVLLTDAVAVNPLNWKTDATPASRKENAGAVFFNDSTGEVVETIPDFCGAYVDTDTGALIATDIRSPEKVDLVNMGRWPKEVYHRFDYAFFYENLKANVKKRIDSYLSIDR</sequence>
<dbReference type="SUPFAM" id="SSF53474">
    <property type="entry name" value="alpha/beta-Hydrolases"/>
    <property type="match status" value="1"/>
</dbReference>
<dbReference type="Proteomes" id="UP001200430">
    <property type="component" value="Unassembled WGS sequence"/>
</dbReference>
<reference evidence="2 3" key="1">
    <citation type="submission" date="2022-01" db="EMBL/GenBank/DDBJ databases">
        <title>Dethiosulfovibrio faecalis sp. nov., a novel proteolytic, non-sulfur-reducing bacterium isolated from a marine aquaculture solid waste bioreactor.</title>
        <authorList>
            <person name="Grabowski S."/>
            <person name="Apolinario E."/>
            <person name="Schneider N."/>
            <person name="Marshall C.W."/>
            <person name="Sowers K.R."/>
        </authorList>
    </citation>
    <scope>NUCLEOTIDE SEQUENCE [LARGE SCALE GENOMIC DNA]</scope>
    <source>
        <strain evidence="2 3">DSM 12537</strain>
    </source>
</reference>
<evidence type="ECO:0000256" key="1">
    <source>
        <dbReference type="SAM" id="SignalP"/>
    </source>
</evidence>
<feature type="chain" id="PRO_5045523906" evidence="1">
    <location>
        <begin position="24"/>
        <end position="333"/>
    </location>
</feature>
<protein>
    <submittedName>
        <fullName evidence="2">DUF3089 domain-containing protein</fullName>
    </submittedName>
</protein>
<proteinExistence type="predicted"/>
<feature type="signal peptide" evidence="1">
    <location>
        <begin position="1"/>
        <end position="23"/>
    </location>
</feature>
<name>A0ABS9ER17_9BACT</name>
<organism evidence="2 3">
    <name type="scientific">Dethiosulfovibrio marinus</name>
    <dbReference type="NCBI Taxonomy" id="133532"/>
    <lineage>
        <taxon>Bacteria</taxon>
        <taxon>Thermotogati</taxon>
        <taxon>Synergistota</taxon>
        <taxon>Synergistia</taxon>
        <taxon>Synergistales</taxon>
        <taxon>Dethiosulfovibrionaceae</taxon>
        <taxon>Dethiosulfovibrio</taxon>
    </lineage>
</organism>